<dbReference type="EMBL" id="AP022588">
    <property type="protein sequence ID" value="BBY27297.1"/>
    <property type="molecule type" value="Genomic_DNA"/>
</dbReference>
<keyword evidence="1 2" id="KW-0238">DNA-binding</keyword>
<dbReference type="RefSeq" id="WP_163796194.1">
    <property type="nucleotide sequence ID" value="NZ_AP022588.1"/>
</dbReference>
<dbReference type="Pfam" id="PF00440">
    <property type="entry name" value="TetR_N"/>
    <property type="match status" value="1"/>
</dbReference>
<evidence type="ECO:0000313" key="4">
    <source>
        <dbReference type="EMBL" id="BBY27297.1"/>
    </source>
</evidence>
<dbReference type="GO" id="GO:0003677">
    <property type="term" value="F:DNA binding"/>
    <property type="evidence" value="ECO:0007669"/>
    <property type="project" value="UniProtKB-UniRule"/>
</dbReference>
<dbReference type="Gene3D" id="1.10.357.10">
    <property type="entry name" value="Tetracycline Repressor, domain 2"/>
    <property type="match status" value="1"/>
</dbReference>
<sequence>MGGTISRESYLDTGLDVLSDQGYGGLKLAEVCSRLGVTTGSFYHYFSSWSVYGEELVTRWARSASVASEVRAEPDPRRRIKVLIQGALRISYGAEAGIRVWSSMDAAVHATQVGVDKQRYDVLFESALEVVGDEVEAERFATSAMYLLIGCEQSTLPRATEILQWMAGRLIAAMETGNFGHELDLT</sequence>
<evidence type="ECO:0000256" key="2">
    <source>
        <dbReference type="PROSITE-ProRule" id="PRU00335"/>
    </source>
</evidence>
<gene>
    <name evidence="4" type="ORF">MSEDJ_13930</name>
</gene>
<proteinExistence type="predicted"/>
<accession>A0A7I7QMU7</accession>
<name>A0A7I7QMU7_9MYCO</name>
<reference evidence="4 5" key="1">
    <citation type="journal article" date="2019" name="Emerg. Microbes Infect.">
        <title>Comprehensive subspecies identification of 175 nontuberculous mycobacteria species based on 7547 genomic profiles.</title>
        <authorList>
            <person name="Matsumoto Y."/>
            <person name="Kinjo T."/>
            <person name="Motooka D."/>
            <person name="Nabeya D."/>
            <person name="Jung N."/>
            <person name="Uechi K."/>
            <person name="Horii T."/>
            <person name="Iida T."/>
            <person name="Fujita J."/>
            <person name="Nakamura S."/>
        </authorList>
    </citation>
    <scope>NUCLEOTIDE SEQUENCE [LARGE SCALE GENOMIC DNA]</scope>
    <source>
        <strain evidence="4 5">JCM 17899</strain>
    </source>
</reference>
<dbReference type="Proteomes" id="UP000467193">
    <property type="component" value="Chromosome"/>
</dbReference>
<keyword evidence="5" id="KW-1185">Reference proteome</keyword>
<protein>
    <submittedName>
        <fullName evidence="4">Transcriptional regulator</fullName>
    </submittedName>
</protein>
<evidence type="ECO:0000259" key="3">
    <source>
        <dbReference type="PROSITE" id="PS50977"/>
    </source>
</evidence>
<dbReference type="AlphaFoldDB" id="A0A7I7QMU7"/>
<evidence type="ECO:0000256" key="1">
    <source>
        <dbReference type="ARBA" id="ARBA00023125"/>
    </source>
</evidence>
<evidence type="ECO:0000313" key="5">
    <source>
        <dbReference type="Proteomes" id="UP000467193"/>
    </source>
</evidence>
<feature type="DNA-binding region" description="H-T-H motif" evidence="2">
    <location>
        <begin position="27"/>
        <end position="46"/>
    </location>
</feature>
<dbReference type="SUPFAM" id="SSF46689">
    <property type="entry name" value="Homeodomain-like"/>
    <property type="match status" value="1"/>
</dbReference>
<feature type="domain" description="HTH tetR-type" evidence="3">
    <location>
        <begin position="4"/>
        <end position="64"/>
    </location>
</feature>
<organism evidence="4 5">
    <name type="scientific">Mycolicibacterium sediminis</name>
    <dbReference type="NCBI Taxonomy" id="1286180"/>
    <lineage>
        <taxon>Bacteria</taxon>
        <taxon>Bacillati</taxon>
        <taxon>Actinomycetota</taxon>
        <taxon>Actinomycetes</taxon>
        <taxon>Mycobacteriales</taxon>
        <taxon>Mycobacteriaceae</taxon>
        <taxon>Mycolicibacterium</taxon>
    </lineage>
</organism>
<dbReference type="PROSITE" id="PS50977">
    <property type="entry name" value="HTH_TETR_2"/>
    <property type="match status" value="1"/>
</dbReference>
<dbReference type="InterPro" id="IPR001647">
    <property type="entry name" value="HTH_TetR"/>
</dbReference>
<dbReference type="InterPro" id="IPR009057">
    <property type="entry name" value="Homeodomain-like_sf"/>
</dbReference>
<dbReference type="KEGG" id="msei:MSEDJ_13930"/>